<dbReference type="PANTHER" id="PTHR34294">
    <property type="entry name" value="TRANSCRIPTIONAL REGULATOR-RELATED"/>
    <property type="match status" value="1"/>
</dbReference>
<dbReference type="InterPro" id="IPR036390">
    <property type="entry name" value="WH_DNA-bd_sf"/>
</dbReference>
<keyword evidence="3" id="KW-0238">DNA-binding</keyword>
<dbReference type="AlphaFoldDB" id="A0A9Q8YFQ6"/>
<evidence type="ECO:0000313" key="7">
    <source>
        <dbReference type="EMBL" id="USJ26804.1"/>
    </source>
</evidence>
<feature type="domain" description="Sugar-binding" evidence="5">
    <location>
        <begin position="76"/>
        <end position="326"/>
    </location>
</feature>
<dbReference type="Gene3D" id="1.10.10.10">
    <property type="entry name" value="Winged helix-like DNA-binding domain superfamily/Winged helix DNA-binding domain"/>
    <property type="match status" value="1"/>
</dbReference>
<gene>
    <name evidence="7" type="ORF">NE863_22990</name>
</gene>
<evidence type="ECO:0000259" key="5">
    <source>
        <dbReference type="Pfam" id="PF04198"/>
    </source>
</evidence>
<organism evidence="7 8">
    <name type="scientific">Ensifer adhaerens</name>
    <name type="common">Sinorhizobium morelense</name>
    <dbReference type="NCBI Taxonomy" id="106592"/>
    <lineage>
        <taxon>Bacteria</taxon>
        <taxon>Pseudomonadati</taxon>
        <taxon>Pseudomonadota</taxon>
        <taxon>Alphaproteobacteria</taxon>
        <taxon>Hyphomicrobiales</taxon>
        <taxon>Rhizobiaceae</taxon>
        <taxon>Sinorhizobium/Ensifer group</taxon>
        <taxon>Ensifer</taxon>
    </lineage>
</organism>
<dbReference type="InterPro" id="IPR007324">
    <property type="entry name" value="Sugar-bd_dom_put"/>
</dbReference>
<dbReference type="EMBL" id="CP098808">
    <property type="protein sequence ID" value="USJ26804.1"/>
    <property type="molecule type" value="Genomic_DNA"/>
</dbReference>
<reference evidence="7" key="1">
    <citation type="submission" date="2022-06" db="EMBL/GenBank/DDBJ databases">
        <title>Physiological and biochemical characterization and genomic elucidation of a strain of the genus Ensifer adhaerens M8 that combines arsenic oxidation and chromium reduction.</title>
        <authorList>
            <person name="Li X."/>
            <person name="Yu c."/>
        </authorList>
    </citation>
    <scope>NUCLEOTIDE SEQUENCE</scope>
    <source>
        <strain evidence="7">M8</strain>
        <plasmid evidence="7">pA</plasmid>
    </source>
</reference>
<keyword evidence="2" id="KW-0805">Transcription regulation</keyword>
<accession>A0A9Q8YFQ6</accession>
<dbReference type="PANTHER" id="PTHR34294:SF1">
    <property type="entry name" value="TRANSCRIPTIONAL REGULATOR LSRR"/>
    <property type="match status" value="1"/>
</dbReference>
<dbReference type="Pfam" id="PF12802">
    <property type="entry name" value="MarR_2"/>
    <property type="match status" value="1"/>
</dbReference>
<evidence type="ECO:0000256" key="3">
    <source>
        <dbReference type="ARBA" id="ARBA00023125"/>
    </source>
</evidence>
<dbReference type="RefSeq" id="WP_252160886.1">
    <property type="nucleotide sequence ID" value="NZ_CP098808.1"/>
</dbReference>
<dbReference type="Pfam" id="PF04198">
    <property type="entry name" value="Sugar-bind"/>
    <property type="match status" value="1"/>
</dbReference>
<name>A0A9Q8YFQ6_ENSAD</name>
<keyword evidence="7" id="KW-0614">Plasmid</keyword>
<sequence length="329" mass="35345">MTESARASWMIGEGKSLPPEFDDGVVWAAWLYYVDQLTQSDIAKILGMSRATIVNYLQEARERGLVTIRVNTDVGGRVAVARKLKEKFGLEGALVIPAGEPASLVTRLGEAGARLLADMIKQGDTIGVAWGRTVLAVADQISLTEPLDGLTVVQVSGSSIANPEFSPEFCTSLMSQRIHARCVNLLAPALLSTPELKRWLLSEPVLVKQFELIHSTNILVFGVGDIGPDTLIRSANVASQEDFDSYQAHGAVAVLICRFIDEAGRQVSGELDDRMVGIELDELVRIPSRVCVAGGANKVTAIRATMNGGYATHLVTDIETAEMLLAEGA</sequence>
<dbReference type="InterPro" id="IPR001387">
    <property type="entry name" value="Cro/C1-type_HTH"/>
</dbReference>
<dbReference type="CDD" id="cd00093">
    <property type="entry name" value="HTH_XRE"/>
    <property type="match status" value="1"/>
</dbReference>
<dbReference type="InterPro" id="IPR051054">
    <property type="entry name" value="SorC_transcr_regulators"/>
</dbReference>
<dbReference type="GO" id="GO:0003677">
    <property type="term" value="F:DNA binding"/>
    <property type="evidence" value="ECO:0007669"/>
    <property type="project" value="UniProtKB-KW"/>
</dbReference>
<dbReference type="Proteomes" id="UP001055460">
    <property type="component" value="Plasmid pA"/>
</dbReference>
<dbReference type="Gene3D" id="3.40.50.1360">
    <property type="match status" value="1"/>
</dbReference>
<evidence type="ECO:0000256" key="4">
    <source>
        <dbReference type="ARBA" id="ARBA00023163"/>
    </source>
</evidence>
<proteinExistence type="inferred from homology"/>
<evidence type="ECO:0000259" key="6">
    <source>
        <dbReference type="Pfam" id="PF12802"/>
    </source>
</evidence>
<protein>
    <submittedName>
        <fullName evidence="7">Sugar-binding transcriptional regulator</fullName>
    </submittedName>
</protein>
<dbReference type="SUPFAM" id="SSF46785">
    <property type="entry name" value="Winged helix' DNA-binding domain"/>
    <property type="match status" value="1"/>
</dbReference>
<evidence type="ECO:0000256" key="2">
    <source>
        <dbReference type="ARBA" id="ARBA00023015"/>
    </source>
</evidence>
<keyword evidence="4" id="KW-0804">Transcription</keyword>
<evidence type="ECO:0000256" key="1">
    <source>
        <dbReference type="ARBA" id="ARBA00010466"/>
    </source>
</evidence>
<dbReference type="SUPFAM" id="SSF100950">
    <property type="entry name" value="NagB/RpiA/CoA transferase-like"/>
    <property type="match status" value="1"/>
</dbReference>
<comment type="similarity">
    <text evidence="1">Belongs to the SorC transcriptional regulatory family.</text>
</comment>
<dbReference type="GO" id="GO:0030246">
    <property type="term" value="F:carbohydrate binding"/>
    <property type="evidence" value="ECO:0007669"/>
    <property type="project" value="InterPro"/>
</dbReference>
<dbReference type="InterPro" id="IPR000835">
    <property type="entry name" value="HTH_MarR-typ"/>
</dbReference>
<evidence type="ECO:0000313" key="8">
    <source>
        <dbReference type="Proteomes" id="UP001055460"/>
    </source>
</evidence>
<dbReference type="InterPro" id="IPR036388">
    <property type="entry name" value="WH-like_DNA-bd_sf"/>
</dbReference>
<geneLocation type="plasmid" evidence="7 8">
    <name>pA</name>
</geneLocation>
<dbReference type="InterPro" id="IPR037171">
    <property type="entry name" value="NagB/RpiA_transferase-like"/>
</dbReference>
<feature type="domain" description="HTH marR-type" evidence="6">
    <location>
        <begin position="30"/>
        <end position="69"/>
    </location>
</feature>